<organism evidence="2 3">
    <name type="scientific">Microbacterium immunditiarum</name>
    <dbReference type="NCBI Taxonomy" id="337480"/>
    <lineage>
        <taxon>Bacteria</taxon>
        <taxon>Bacillati</taxon>
        <taxon>Actinomycetota</taxon>
        <taxon>Actinomycetes</taxon>
        <taxon>Micrococcales</taxon>
        <taxon>Microbacteriaceae</taxon>
        <taxon>Microbacterium</taxon>
    </lineage>
</organism>
<keyword evidence="3" id="KW-1185">Reference proteome</keyword>
<evidence type="ECO:0000256" key="1">
    <source>
        <dbReference type="SAM" id="MobiDB-lite"/>
    </source>
</evidence>
<comment type="caution">
    <text evidence="2">The sequence shown here is derived from an EMBL/GenBank/DDBJ whole genome shotgun (WGS) entry which is preliminary data.</text>
</comment>
<reference evidence="2 3" key="1">
    <citation type="submission" date="2020-07" db="EMBL/GenBank/DDBJ databases">
        <title>Sequencing the genomes of 1000 actinobacteria strains.</title>
        <authorList>
            <person name="Klenk H.-P."/>
        </authorList>
    </citation>
    <scope>NUCLEOTIDE SEQUENCE [LARGE SCALE GENOMIC DNA]</scope>
    <source>
        <strain evidence="2 3">DSM 24662</strain>
    </source>
</reference>
<gene>
    <name evidence="2" type="ORF">BJ991_000566</name>
</gene>
<evidence type="ECO:0000313" key="3">
    <source>
        <dbReference type="Proteomes" id="UP000576969"/>
    </source>
</evidence>
<accession>A0A7Y9GL62</accession>
<protein>
    <submittedName>
        <fullName evidence="2">Uncharacterized protein</fullName>
    </submittedName>
</protein>
<evidence type="ECO:0000313" key="2">
    <source>
        <dbReference type="EMBL" id="NYE18538.1"/>
    </source>
</evidence>
<dbReference type="Proteomes" id="UP000576969">
    <property type="component" value="Unassembled WGS sequence"/>
</dbReference>
<proteinExistence type="predicted"/>
<feature type="region of interest" description="Disordered" evidence="1">
    <location>
        <begin position="47"/>
        <end position="87"/>
    </location>
</feature>
<sequence>MRARASVAVGGSTAPHLCLHAVKAVAPLHRRARDRCRDRAPGRYTSASVRRFGRVTDVRPDSDTAGRGPHPPETRVPRVAHDDAPDPSLMRGCRRTQHDKALLLANCSPAPSLCEPATTTRGACPAVQEWADSPPPFMSRYVAPPGDADARVSRHHRQAERGRIPTGYTWRGWISAQRERAPCHSGPFHVKRRDLARRFSSRSPPYARCPWRNASRAVLALPRNVRAVRARDIGSLREERVSRSGGYSADQADTHVKSGTLPHITPLRLCRAALVLAPRPVPSGDATDGRSRETADASTVTNPDAARGDRHAARPLNSHHLSGPSRCPTDRPPRVPISPVASPVCDSGSREQVPPPQPRPPRGARGACFT</sequence>
<feature type="region of interest" description="Disordered" evidence="1">
    <location>
        <begin position="280"/>
        <end position="370"/>
    </location>
</feature>
<feature type="compositionally biased region" description="Basic and acidic residues" evidence="1">
    <location>
        <begin position="54"/>
        <end position="84"/>
    </location>
</feature>
<name>A0A7Y9GL62_9MICO</name>
<dbReference type="AlphaFoldDB" id="A0A7Y9GL62"/>
<dbReference type="EMBL" id="JACCBV010000001">
    <property type="protein sequence ID" value="NYE18538.1"/>
    <property type="molecule type" value="Genomic_DNA"/>
</dbReference>